<keyword evidence="2" id="KW-0732">Signal</keyword>
<gene>
    <name evidence="3" type="ORF">CHUDEA4_2490</name>
    <name evidence="4" type="ORF">GY17_00001716</name>
</gene>
<evidence type="ECO:0000313" key="5">
    <source>
        <dbReference type="Proteomes" id="UP001429100"/>
    </source>
</evidence>
<dbReference type="VEuPathDB" id="CryptoDB:CHUDEA4_2490"/>
<feature type="transmembrane region" description="Helical" evidence="1">
    <location>
        <begin position="178"/>
        <end position="202"/>
    </location>
</feature>
<keyword evidence="1" id="KW-0812">Transmembrane</keyword>
<feature type="chain" id="PRO_5006627626" evidence="2">
    <location>
        <begin position="24"/>
        <end position="237"/>
    </location>
</feature>
<dbReference type="EMBL" id="JTAI01000020">
    <property type="protein sequence ID" value="PPS96203.1"/>
    <property type="molecule type" value="Genomic_DNA"/>
</dbReference>
<evidence type="ECO:0000256" key="1">
    <source>
        <dbReference type="SAM" id="Phobius"/>
    </source>
</evidence>
<dbReference type="AlphaFoldDB" id="A0A0S4TE58"/>
<accession>A0A0S4TE58</accession>
<organism evidence="3">
    <name type="scientific">Cryptosporidium hominis</name>
    <dbReference type="NCBI Taxonomy" id="237895"/>
    <lineage>
        <taxon>Eukaryota</taxon>
        <taxon>Sar</taxon>
        <taxon>Alveolata</taxon>
        <taxon>Apicomplexa</taxon>
        <taxon>Conoidasida</taxon>
        <taxon>Coccidia</taxon>
        <taxon>Eucoccidiorida</taxon>
        <taxon>Eimeriorina</taxon>
        <taxon>Cryptosporidiidae</taxon>
        <taxon>Cryptosporidium</taxon>
    </lineage>
</organism>
<keyword evidence="5" id="KW-1185">Reference proteome</keyword>
<name>A0A0S4TE58_CRYHO</name>
<dbReference type="OrthoDB" id="337276at2759"/>
<evidence type="ECO:0000313" key="3">
    <source>
        <dbReference type="EMBL" id="CUV05647.1"/>
    </source>
</evidence>
<dbReference type="Proteomes" id="UP000199752">
    <property type="component" value="Chromosome 4"/>
</dbReference>
<keyword evidence="1" id="KW-1133">Transmembrane helix</keyword>
<feature type="signal peptide" evidence="2">
    <location>
        <begin position="1"/>
        <end position="23"/>
    </location>
</feature>
<reference evidence="3" key="2">
    <citation type="submission" date="2015-08" db="EMBL/GenBank/DDBJ databases">
        <authorList>
            <person name="Babu N.S."/>
            <person name="Beckwith C.J."/>
            <person name="Beseler K.G."/>
            <person name="Brison A."/>
            <person name="Carone J.V."/>
            <person name="Caskin T.P."/>
            <person name="Diamond M."/>
            <person name="Durham M.E."/>
            <person name="Foxe J.M."/>
            <person name="Go M."/>
            <person name="Henderson B.A."/>
            <person name="Jones I.B."/>
            <person name="McGettigan J.A."/>
            <person name="Micheletti S.J."/>
            <person name="Nasrallah M.E."/>
            <person name="Ortiz D."/>
            <person name="Piller C.R."/>
            <person name="Privatt S.R."/>
            <person name="Schneider S.L."/>
            <person name="Sharp S."/>
            <person name="Smith T.C."/>
            <person name="Stanton J.D."/>
            <person name="Ullery H.E."/>
            <person name="Wilson R.J."/>
            <person name="Serrano M.G."/>
            <person name="Buck G."/>
            <person name="Lee V."/>
            <person name="Wang Y."/>
            <person name="Carvalho R."/>
            <person name="Voegtly L."/>
            <person name="Shi R."/>
            <person name="Duckworth R."/>
            <person name="Johnson A."/>
            <person name="Loviza R."/>
            <person name="Walstead R."/>
            <person name="Shah Z."/>
            <person name="Kiflezghi M."/>
            <person name="Wade K."/>
            <person name="Ball S.L."/>
            <person name="Bradley K.W."/>
            <person name="Asai D.J."/>
            <person name="Bowman C.A."/>
            <person name="Russell D.A."/>
            <person name="Pope W.H."/>
            <person name="Jacobs-Sera D."/>
            <person name="Hendrix R.W."/>
            <person name="Hatfull G.F."/>
        </authorList>
    </citation>
    <scope>NUCLEOTIDE SEQUENCE [LARGE SCALE GENOMIC DNA]</scope>
</reference>
<dbReference type="VEuPathDB" id="CryptoDB:ChTU502y2012_295g0465"/>
<reference evidence="4 5" key="3">
    <citation type="submission" date="2017-10" db="EMBL/GenBank/DDBJ databases">
        <title>Consistent, comparative and evidence-based genome annotation and re-annotation for the closely-related species, Cryptosporidium parvum, C. hominis and C. tyzzeri.</title>
        <authorList>
            <person name="Baptista R.P."/>
            <person name="Li Y."/>
            <person name="Sateriale A."/>
            <person name="Striepen B."/>
            <person name="Kissinger J.C."/>
        </authorList>
    </citation>
    <scope>NUCLEOTIDE SEQUENCE [LARGE SCALE GENOMIC DNA]</scope>
    <source>
        <strain evidence="4">30976</strain>
    </source>
</reference>
<reference evidence="4 5" key="1">
    <citation type="submission" date="2014-11" db="EMBL/GenBank/DDBJ databases">
        <title>Comparative genomic analysis of Cryptosporidium hominis reveals occurrence of genetic recombination in virulent subtypes.</title>
        <authorList>
            <person name="Guo Y."/>
            <person name="Tang K."/>
            <person name="Frace M."/>
            <person name="Li N."/>
            <person name="Roellig D.M."/>
            <person name="Sammons S."/>
            <person name="Knipe K."/>
            <person name="Rowe L."/>
            <person name="Feng Y."/>
            <person name="Xiao L."/>
        </authorList>
    </citation>
    <scope>NUCLEOTIDE SEQUENCE [LARGE SCALE GENOMIC DNA]</scope>
    <source>
        <strain evidence="4">30976</strain>
    </source>
</reference>
<sequence>MYFVWILFSIYLFILSCVDVIYSDLQDTDIFLVDIYRLNQNVIVSSIYNASNPNEYITNISDPEGIYPIITKTPIDEPKLIDSDTVQILGQEYKVKQYKPLGLQKCLTPSYNINSCQKICVSGYSGTVLSVFNSYALVYITQNNYFQLNITNASELEVDGKKVKYAITGCSVSTLNTVIWGFLTFTVIFSFLVFALFAFEIIEYLRFKADMKDPLIIGGEIRTISSRDFSLESFSTA</sequence>
<dbReference type="VEuPathDB" id="CryptoDB:GY17_00001716"/>
<dbReference type="EMBL" id="LN877950">
    <property type="protein sequence ID" value="CUV05647.1"/>
    <property type="molecule type" value="Genomic_DNA"/>
</dbReference>
<evidence type="ECO:0000313" key="4">
    <source>
        <dbReference type="EMBL" id="PPS96203.1"/>
    </source>
</evidence>
<keyword evidence="1" id="KW-0472">Membrane</keyword>
<evidence type="ECO:0000256" key="2">
    <source>
        <dbReference type="SAM" id="SignalP"/>
    </source>
</evidence>
<dbReference type="VEuPathDB" id="CryptoDB:Chro.40279"/>
<dbReference type="Proteomes" id="UP001429100">
    <property type="component" value="Unassembled WGS sequence"/>
</dbReference>
<proteinExistence type="predicted"/>
<protein>
    <submittedName>
        <fullName evidence="3">Uncharacterized protein</fullName>
    </submittedName>
</protein>